<protein>
    <submittedName>
        <fullName evidence="2">Uncharacterized protein</fullName>
    </submittedName>
</protein>
<feature type="compositionally biased region" description="Low complexity" evidence="1">
    <location>
        <begin position="58"/>
        <end position="68"/>
    </location>
</feature>
<dbReference type="Proteomes" id="UP000823388">
    <property type="component" value="Chromosome 1K"/>
</dbReference>
<accession>A0A8T0XAQ5</accession>
<dbReference type="AlphaFoldDB" id="A0A8T0XAQ5"/>
<organism evidence="2 3">
    <name type="scientific">Panicum virgatum</name>
    <name type="common">Blackwell switchgrass</name>
    <dbReference type="NCBI Taxonomy" id="38727"/>
    <lineage>
        <taxon>Eukaryota</taxon>
        <taxon>Viridiplantae</taxon>
        <taxon>Streptophyta</taxon>
        <taxon>Embryophyta</taxon>
        <taxon>Tracheophyta</taxon>
        <taxon>Spermatophyta</taxon>
        <taxon>Magnoliopsida</taxon>
        <taxon>Liliopsida</taxon>
        <taxon>Poales</taxon>
        <taxon>Poaceae</taxon>
        <taxon>PACMAD clade</taxon>
        <taxon>Panicoideae</taxon>
        <taxon>Panicodae</taxon>
        <taxon>Paniceae</taxon>
        <taxon>Panicinae</taxon>
        <taxon>Panicum</taxon>
        <taxon>Panicum sect. Hiantes</taxon>
    </lineage>
</organism>
<feature type="compositionally biased region" description="Pro residues" evidence="1">
    <location>
        <begin position="39"/>
        <end position="50"/>
    </location>
</feature>
<sequence length="186" mass="20492">MYNRTNMWGPVVILPSFFSPPFFLHPLNRSASNPVGPRLRPPALPPPVPPFSRRRSSPARLSRSSAAAHHPRLPKREKRSLPEFGRRCSSPPPQAGGDALGRRRSAFCLLHRSASCLRPSPSRVSARRRPPPLRGAGIAHPRAAEPASSILALQRPRRHLASPRSPAPSQVRRTRPPDLMGPTHTC</sequence>
<keyword evidence="3" id="KW-1185">Reference proteome</keyword>
<proteinExistence type="predicted"/>
<dbReference type="EMBL" id="CM029037">
    <property type="protein sequence ID" value="KAG2655788.1"/>
    <property type="molecule type" value="Genomic_DNA"/>
</dbReference>
<reference evidence="2" key="1">
    <citation type="submission" date="2020-05" db="EMBL/GenBank/DDBJ databases">
        <title>WGS assembly of Panicum virgatum.</title>
        <authorList>
            <person name="Lovell J.T."/>
            <person name="Jenkins J."/>
            <person name="Shu S."/>
            <person name="Juenger T.E."/>
            <person name="Schmutz J."/>
        </authorList>
    </citation>
    <scope>NUCLEOTIDE SEQUENCE</scope>
    <source>
        <strain evidence="2">AP13</strain>
    </source>
</reference>
<feature type="region of interest" description="Disordered" evidence="1">
    <location>
        <begin position="118"/>
        <end position="186"/>
    </location>
</feature>
<name>A0A8T0XAQ5_PANVG</name>
<evidence type="ECO:0000313" key="2">
    <source>
        <dbReference type="EMBL" id="KAG2655788.1"/>
    </source>
</evidence>
<evidence type="ECO:0000256" key="1">
    <source>
        <dbReference type="SAM" id="MobiDB-lite"/>
    </source>
</evidence>
<evidence type="ECO:0000313" key="3">
    <source>
        <dbReference type="Proteomes" id="UP000823388"/>
    </source>
</evidence>
<feature type="region of interest" description="Disordered" evidence="1">
    <location>
        <begin position="34"/>
        <end position="100"/>
    </location>
</feature>
<feature type="compositionally biased region" description="Basic residues" evidence="1">
    <location>
        <begin position="69"/>
        <end position="78"/>
    </location>
</feature>
<gene>
    <name evidence="2" type="ORF">PVAP13_1KG037500</name>
</gene>
<comment type="caution">
    <text evidence="2">The sequence shown here is derived from an EMBL/GenBank/DDBJ whole genome shotgun (WGS) entry which is preliminary data.</text>
</comment>